<organism evidence="7 8">
    <name type="scientific">Pseudomonas saponiphila</name>
    <dbReference type="NCBI Taxonomy" id="556534"/>
    <lineage>
        <taxon>Bacteria</taxon>
        <taxon>Pseudomonadati</taxon>
        <taxon>Pseudomonadota</taxon>
        <taxon>Gammaproteobacteria</taxon>
        <taxon>Pseudomonadales</taxon>
        <taxon>Pseudomonadaceae</taxon>
        <taxon>Pseudomonas</taxon>
    </lineage>
</organism>
<dbReference type="Gene3D" id="2.60.40.1090">
    <property type="entry name" value="Fimbrial-type adhesion domain"/>
    <property type="match status" value="1"/>
</dbReference>
<dbReference type="EMBL" id="FNTJ01000001">
    <property type="protein sequence ID" value="SEB64133.1"/>
    <property type="molecule type" value="Genomic_DNA"/>
</dbReference>
<name>A0A1H4L096_9PSED</name>
<sequence>MKKFRLAVGVVSGLLFGANSAFAHDVLVKFEGKVTESTCVVSAEDVKLDHVSVNALKATGDVSSPRPFSINVSGCDGSKLKGRFVVSPSTIDPLTQAIINSAPGGSSAQIQLVDFDGGTVIKLLEQYAGEPLTPMITSDDGANFQFFARYLAANGPATAGDVKAELMFDLIYE</sequence>
<dbReference type="Proteomes" id="UP000198982">
    <property type="component" value="Unassembled WGS sequence"/>
</dbReference>
<evidence type="ECO:0000313" key="8">
    <source>
        <dbReference type="Proteomes" id="UP000198982"/>
    </source>
</evidence>
<evidence type="ECO:0000313" key="7">
    <source>
        <dbReference type="EMBL" id="SEB64133.1"/>
    </source>
</evidence>
<protein>
    <submittedName>
        <fullName evidence="7">Pilin (Type 1 fimbria component protein)</fullName>
    </submittedName>
</protein>
<dbReference type="AlphaFoldDB" id="A0A1H4L096"/>
<dbReference type="SUPFAM" id="SSF49401">
    <property type="entry name" value="Bacterial adhesins"/>
    <property type="match status" value="1"/>
</dbReference>
<evidence type="ECO:0000256" key="3">
    <source>
        <dbReference type="ARBA" id="ARBA00022729"/>
    </source>
</evidence>
<evidence type="ECO:0000256" key="5">
    <source>
        <dbReference type="SAM" id="SignalP"/>
    </source>
</evidence>
<dbReference type="PANTHER" id="PTHR33420">
    <property type="entry name" value="FIMBRIAL SUBUNIT ELFA-RELATED"/>
    <property type="match status" value="1"/>
</dbReference>
<gene>
    <name evidence="7" type="ORF">SAMN05216178_1648</name>
</gene>
<proteinExistence type="inferred from homology"/>
<dbReference type="PANTHER" id="PTHR33420:SF3">
    <property type="entry name" value="FIMBRIAL SUBUNIT ELFA"/>
    <property type="match status" value="1"/>
</dbReference>
<dbReference type="InterPro" id="IPR000259">
    <property type="entry name" value="Adhesion_dom_fimbrial"/>
</dbReference>
<feature type="chain" id="PRO_5011496538" evidence="5">
    <location>
        <begin position="24"/>
        <end position="173"/>
    </location>
</feature>
<keyword evidence="3 5" id="KW-0732">Signal</keyword>
<feature type="signal peptide" evidence="5">
    <location>
        <begin position="1"/>
        <end position="23"/>
    </location>
</feature>
<reference evidence="8" key="1">
    <citation type="submission" date="2016-10" db="EMBL/GenBank/DDBJ databases">
        <authorList>
            <person name="Varghese N."/>
            <person name="Submissions S."/>
        </authorList>
    </citation>
    <scope>NUCLEOTIDE SEQUENCE [LARGE SCALE GENOMIC DNA]</scope>
    <source>
        <strain evidence="8">DSM 9751</strain>
    </source>
</reference>
<dbReference type="GO" id="GO:0043709">
    <property type="term" value="P:cell adhesion involved in single-species biofilm formation"/>
    <property type="evidence" value="ECO:0007669"/>
    <property type="project" value="TreeGrafter"/>
</dbReference>
<evidence type="ECO:0000256" key="1">
    <source>
        <dbReference type="ARBA" id="ARBA00004561"/>
    </source>
</evidence>
<accession>A0A1H4L096</accession>
<comment type="similarity">
    <text evidence="2">Belongs to the fimbrial protein family.</text>
</comment>
<keyword evidence="4" id="KW-0281">Fimbrium</keyword>
<keyword evidence="8" id="KW-1185">Reference proteome</keyword>
<comment type="subcellular location">
    <subcellularLocation>
        <location evidence="1">Fimbrium</location>
    </subcellularLocation>
</comment>
<dbReference type="RefSeq" id="WP_092311953.1">
    <property type="nucleotide sequence ID" value="NZ_FNTJ01000001.1"/>
</dbReference>
<dbReference type="Pfam" id="PF00419">
    <property type="entry name" value="Fimbrial"/>
    <property type="match status" value="1"/>
</dbReference>
<dbReference type="InterPro" id="IPR050263">
    <property type="entry name" value="Bact_Fimbrial_Adh_Pro"/>
</dbReference>
<dbReference type="InterPro" id="IPR036937">
    <property type="entry name" value="Adhesion_dom_fimbrial_sf"/>
</dbReference>
<evidence type="ECO:0000259" key="6">
    <source>
        <dbReference type="Pfam" id="PF00419"/>
    </source>
</evidence>
<feature type="domain" description="Fimbrial-type adhesion" evidence="6">
    <location>
        <begin position="29"/>
        <end position="172"/>
    </location>
</feature>
<dbReference type="GO" id="GO:0009289">
    <property type="term" value="C:pilus"/>
    <property type="evidence" value="ECO:0007669"/>
    <property type="project" value="UniProtKB-SubCell"/>
</dbReference>
<evidence type="ECO:0000256" key="4">
    <source>
        <dbReference type="ARBA" id="ARBA00023263"/>
    </source>
</evidence>
<dbReference type="InterPro" id="IPR008966">
    <property type="entry name" value="Adhesion_dom_sf"/>
</dbReference>
<evidence type="ECO:0000256" key="2">
    <source>
        <dbReference type="ARBA" id="ARBA00006671"/>
    </source>
</evidence>